<name>A0ABQ8G7K9_9PEZI</name>
<gene>
    <name evidence="1" type="ORF">B0J12DRAFT_120097</name>
</gene>
<dbReference type="Proteomes" id="UP000774617">
    <property type="component" value="Unassembled WGS sequence"/>
</dbReference>
<sequence>MSCRCEMRPNFICLSLPAKCCCGGKGACSISTSDARPLAQPILHTTLLPKATPLLLSLQCKCSLACAVRPSSASPPRPRSPLWSATPACRRLISLARRPRSSRFLHHPRQAASSRLPFHAGSSSCLLPPARPRLSFPPRLLCRHDSQGNRLCLDQHGPRRLRHDRHAQAHAAAATQAQVDADRLVRRRPVSNACSPMTPLPSQAWVSG</sequence>
<comment type="caution">
    <text evidence="1">The sequence shown here is derived from an EMBL/GenBank/DDBJ whole genome shotgun (WGS) entry which is preliminary data.</text>
</comment>
<organism evidence="1 2">
    <name type="scientific">Macrophomina phaseolina</name>
    <dbReference type="NCBI Taxonomy" id="35725"/>
    <lineage>
        <taxon>Eukaryota</taxon>
        <taxon>Fungi</taxon>
        <taxon>Dikarya</taxon>
        <taxon>Ascomycota</taxon>
        <taxon>Pezizomycotina</taxon>
        <taxon>Dothideomycetes</taxon>
        <taxon>Dothideomycetes incertae sedis</taxon>
        <taxon>Botryosphaeriales</taxon>
        <taxon>Botryosphaeriaceae</taxon>
        <taxon>Macrophomina</taxon>
    </lineage>
</organism>
<proteinExistence type="predicted"/>
<accession>A0ABQ8G7K9</accession>
<reference evidence="1 2" key="1">
    <citation type="journal article" date="2021" name="Nat. Commun.">
        <title>Genetic determinants of endophytism in the Arabidopsis root mycobiome.</title>
        <authorList>
            <person name="Mesny F."/>
            <person name="Miyauchi S."/>
            <person name="Thiergart T."/>
            <person name="Pickel B."/>
            <person name="Atanasova L."/>
            <person name="Karlsson M."/>
            <person name="Huettel B."/>
            <person name="Barry K.W."/>
            <person name="Haridas S."/>
            <person name="Chen C."/>
            <person name="Bauer D."/>
            <person name="Andreopoulos W."/>
            <person name="Pangilinan J."/>
            <person name="LaButti K."/>
            <person name="Riley R."/>
            <person name="Lipzen A."/>
            <person name="Clum A."/>
            <person name="Drula E."/>
            <person name="Henrissat B."/>
            <person name="Kohler A."/>
            <person name="Grigoriev I.V."/>
            <person name="Martin F.M."/>
            <person name="Hacquard S."/>
        </authorList>
    </citation>
    <scope>NUCLEOTIDE SEQUENCE [LARGE SCALE GENOMIC DNA]</scope>
    <source>
        <strain evidence="1 2">MPI-SDFR-AT-0080</strain>
    </source>
</reference>
<evidence type="ECO:0000313" key="1">
    <source>
        <dbReference type="EMBL" id="KAH7047387.1"/>
    </source>
</evidence>
<keyword evidence="2" id="KW-1185">Reference proteome</keyword>
<protein>
    <submittedName>
        <fullName evidence="1">Uncharacterized protein</fullName>
    </submittedName>
</protein>
<dbReference type="EMBL" id="JAGTJR010000016">
    <property type="protein sequence ID" value="KAH7047387.1"/>
    <property type="molecule type" value="Genomic_DNA"/>
</dbReference>
<evidence type="ECO:0000313" key="2">
    <source>
        <dbReference type="Proteomes" id="UP000774617"/>
    </source>
</evidence>